<proteinExistence type="predicted"/>
<dbReference type="Proteomes" id="UP000278962">
    <property type="component" value="Unassembled WGS sequence"/>
</dbReference>
<evidence type="ECO:0000313" key="1">
    <source>
        <dbReference type="EMBL" id="RKQ91374.1"/>
    </source>
</evidence>
<keyword evidence="2" id="KW-1185">Reference proteome</keyword>
<name>A0A660LEP0_9ACTN</name>
<evidence type="ECO:0000313" key="2">
    <source>
        <dbReference type="Proteomes" id="UP000278962"/>
    </source>
</evidence>
<gene>
    <name evidence="1" type="ORF">C8N24_1196</name>
</gene>
<dbReference type="RefSeq" id="WP_121248930.1">
    <property type="nucleotide sequence ID" value="NZ_RBIL01000001.1"/>
</dbReference>
<protein>
    <recommendedName>
        <fullName evidence="3">Tail assembly chaperone E/41/14-like protein</fullName>
    </recommendedName>
</protein>
<dbReference type="AlphaFoldDB" id="A0A660LEP0"/>
<sequence length="124" mass="13774">MKSEYAFTLPRGLVDSAGGVHREGTMRLATARDEIEPLRSVEVRQNEAYLTVLLLARTVTQIGEFTEITPELIESLFAADFDHLQRLYERINSDGEAVGVVACPACSNEFEVDLTEIEDGRLGE</sequence>
<dbReference type="EMBL" id="RBIL01000001">
    <property type="protein sequence ID" value="RKQ91374.1"/>
    <property type="molecule type" value="Genomic_DNA"/>
</dbReference>
<organism evidence="1 2">
    <name type="scientific">Solirubrobacter pauli</name>
    <dbReference type="NCBI Taxonomy" id="166793"/>
    <lineage>
        <taxon>Bacteria</taxon>
        <taxon>Bacillati</taxon>
        <taxon>Actinomycetota</taxon>
        <taxon>Thermoleophilia</taxon>
        <taxon>Solirubrobacterales</taxon>
        <taxon>Solirubrobacteraceae</taxon>
        <taxon>Solirubrobacter</taxon>
    </lineage>
</organism>
<dbReference type="OrthoDB" id="9802230at2"/>
<accession>A0A660LEP0</accession>
<evidence type="ECO:0008006" key="3">
    <source>
        <dbReference type="Google" id="ProtNLM"/>
    </source>
</evidence>
<comment type="caution">
    <text evidence="1">The sequence shown here is derived from an EMBL/GenBank/DDBJ whole genome shotgun (WGS) entry which is preliminary data.</text>
</comment>
<reference evidence="1 2" key="1">
    <citation type="submission" date="2018-10" db="EMBL/GenBank/DDBJ databases">
        <title>Genomic Encyclopedia of Archaeal and Bacterial Type Strains, Phase II (KMG-II): from individual species to whole genera.</title>
        <authorList>
            <person name="Goeker M."/>
        </authorList>
    </citation>
    <scope>NUCLEOTIDE SEQUENCE [LARGE SCALE GENOMIC DNA]</scope>
    <source>
        <strain evidence="1 2">DSM 14954</strain>
    </source>
</reference>